<proteinExistence type="predicted"/>
<dbReference type="PANTHER" id="PTHR40114">
    <property type="entry name" value="SLR0698 PROTEIN"/>
    <property type="match status" value="1"/>
</dbReference>
<keyword evidence="2" id="KW-1185">Reference proteome</keyword>
<protein>
    <submittedName>
        <fullName evidence="1">Adenylate cyclase</fullName>
    </submittedName>
</protein>
<dbReference type="Gene3D" id="2.40.320.10">
    <property type="entry name" value="Hypothetical Protein Pfu-838710-001"/>
    <property type="match status" value="1"/>
</dbReference>
<evidence type="ECO:0000313" key="1">
    <source>
        <dbReference type="EMBL" id="RSX55498.1"/>
    </source>
</evidence>
<accession>A0A430FRK1</accession>
<dbReference type="RefSeq" id="WP_125962730.1">
    <property type="nucleotide sequence ID" value="NZ_QXGM01000001.1"/>
</dbReference>
<name>A0A430FRK1_9BIFI</name>
<dbReference type="PANTHER" id="PTHR40114:SF1">
    <property type="entry name" value="SLR0698 PROTEIN"/>
    <property type="match status" value="1"/>
</dbReference>
<dbReference type="Proteomes" id="UP000287609">
    <property type="component" value="Unassembled WGS sequence"/>
</dbReference>
<dbReference type="SUPFAM" id="SSF55154">
    <property type="entry name" value="CYTH-like phosphatases"/>
    <property type="match status" value="1"/>
</dbReference>
<evidence type="ECO:0000313" key="2">
    <source>
        <dbReference type="Proteomes" id="UP000287609"/>
    </source>
</evidence>
<gene>
    <name evidence="1" type="ORF">D2E26_0061</name>
</gene>
<dbReference type="EMBL" id="QXGM01000001">
    <property type="protein sequence ID" value="RSX55498.1"/>
    <property type="molecule type" value="Genomic_DNA"/>
</dbReference>
<dbReference type="InterPro" id="IPR033469">
    <property type="entry name" value="CYTH-like_dom_sf"/>
</dbReference>
<dbReference type="AlphaFoldDB" id="A0A430FRK1"/>
<comment type="caution">
    <text evidence="1">The sequence shown here is derived from an EMBL/GenBank/DDBJ whole genome shotgun (WGS) entry which is preliminary data.</text>
</comment>
<dbReference type="InterPro" id="IPR012042">
    <property type="entry name" value="NeuTTM/CthTTM-like"/>
</dbReference>
<dbReference type="OrthoDB" id="9805588at2"/>
<organism evidence="1 2">
    <name type="scientific">Bifidobacterium dolichotidis</name>
    <dbReference type="NCBI Taxonomy" id="2306976"/>
    <lineage>
        <taxon>Bacteria</taxon>
        <taxon>Bacillati</taxon>
        <taxon>Actinomycetota</taxon>
        <taxon>Actinomycetes</taxon>
        <taxon>Bifidobacteriales</taxon>
        <taxon>Bifidobacteriaceae</taxon>
        <taxon>Bifidobacterium</taxon>
    </lineage>
</organism>
<reference evidence="1 2" key="1">
    <citation type="submission" date="2018-09" db="EMBL/GenBank/DDBJ databases">
        <title>Characterization of the phylogenetic diversity of five novel species belonging to the genus Bifidobacterium.</title>
        <authorList>
            <person name="Lugli G.A."/>
            <person name="Duranti S."/>
            <person name="Milani C."/>
        </authorList>
    </citation>
    <scope>NUCLEOTIDE SEQUENCE [LARGE SCALE GENOMIC DNA]</scope>
    <source>
        <strain evidence="1 2">2036B</strain>
    </source>
</reference>
<sequence>MQEDDSTEVSANTTPGGGFEYERRFFCREIPQEILRNEAPHLIVQSYYVHSNNYALRVRVKSDVTSLEMTSDLDPREVLREYRDDFRSAMVSVKGPSVGGTRYEAEQTIDPQYGIELILRGGDVIIKNRYTVWIGEDGWNLDRFGGMNAPLIVAEALRASPVTNLVIPRFCITEITDERRFSNDDLSWNPYSRWAQQFKDELAARGPEFQQLFGKNRFEDINGDIE</sequence>